<evidence type="ECO:0000313" key="1">
    <source>
        <dbReference type="EMBL" id="KAG9218373.1"/>
    </source>
</evidence>
<reference evidence="1 2" key="1">
    <citation type="journal article" date="2021" name="Appl. Environ. Microbiol.">
        <title>Genetic linkage and physical mapping for an oyster mushroom Pleurotus cornucopiae and QTL analysis for the trait cap color.</title>
        <authorList>
            <person name="Zhang Y."/>
            <person name="Gao W."/>
            <person name="Sonnenberg A."/>
            <person name="Chen Q."/>
            <person name="Zhang J."/>
            <person name="Huang C."/>
        </authorList>
    </citation>
    <scope>NUCLEOTIDE SEQUENCE [LARGE SCALE GENOMIC DNA]</scope>
    <source>
        <strain evidence="1">CCMSSC00406</strain>
    </source>
</reference>
<name>A0ACB7ILC3_PLECO</name>
<comment type="caution">
    <text evidence="1">The sequence shown here is derived from an EMBL/GenBank/DDBJ whole genome shotgun (WGS) entry which is preliminary data.</text>
</comment>
<keyword evidence="2" id="KW-1185">Reference proteome</keyword>
<dbReference type="Proteomes" id="UP000824881">
    <property type="component" value="Unassembled WGS sequence"/>
</dbReference>
<gene>
    <name evidence="1" type="ORF">CCMSSC00406_0007256</name>
</gene>
<organism evidence="1 2">
    <name type="scientific">Pleurotus cornucopiae</name>
    <name type="common">Cornucopia mushroom</name>
    <dbReference type="NCBI Taxonomy" id="5321"/>
    <lineage>
        <taxon>Eukaryota</taxon>
        <taxon>Fungi</taxon>
        <taxon>Dikarya</taxon>
        <taxon>Basidiomycota</taxon>
        <taxon>Agaricomycotina</taxon>
        <taxon>Agaricomycetes</taxon>
        <taxon>Agaricomycetidae</taxon>
        <taxon>Agaricales</taxon>
        <taxon>Pleurotineae</taxon>
        <taxon>Pleurotaceae</taxon>
        <taxon>Pleurotus</taxon>
    </lineage>
</organism>
<evidence type="ECO:0000313" key="2">
    <source>
        <dbReference type="Proteomes" id="UP000824881"/>
    </source>
</evidence>
<sequence length="424" mass="48455">MFSFQPYGQQWRDRRRAFWQEFNPEHGRINHRPVQLQYARDLIRRLYESPLDFDIHARHMIAAAILTITYGLDIQEKGDPNIAMADKALKHLDVAFIGTYMVDVLPFLRNLPRWMPGAGFQTTGESSRHDLRLMVELPYAKARKLLQEGRGESSFIHRALSRRHITDGGKEERDIMETAATAYLGASETSLFSVVLFFAAMAQNPDVQAKAQQELDQHLDHRLPDFDDQPHLPYTFAVMLETLRWQPIAPLGVPHSLVSDDEYKGYYLPNGSIVFYNIWAILRDEAMFPEPDTFNPSRFLKDGEINTQLRDRVMTTFGFGRRICPGRYYALDGLWISMVSILSVFTIGKATNGCGHPIDIDLEYTADLNSLLPFVVLEVITFGVIVISVALLFGIGTVILVHLTYTYRSKRSQFAHDFVYIGVS</sequence>
<proteinExistence type="predicted"/>
<accession>A0ACB7ILC3</accession>
<protein>
    <submittedName>
        <fullName evidence="1">Uncharacterized protein</fullName>
    </submittedName>
</protein>
<dbReference type="EMBL" id="WQMT02000010">
    <property type="protein sequence ID" value="KAG9218373.1"/>
    <property type="molecule type" value="Genomic_DNA"/>
</dbReference>